<dbReference type="SMART" id="SM00128">
    <property type="entry name" value="IPPc"/>
    <property type="match status" value="1"/>
</dbReference>
<comment type="similarity">
    <text evidence="1">Belongs to the inositol polyphosphate 5-phosphatase family.</text>
</comment>
<dbReference type="GO" id="GO:0034485">
    <property type="term" value="F:phosphatidylinositol-3,4,5-trisphosphate 5-phosphatase activity"/>
    <property type="evidence" value="ECO:0007669"/>
    <property type="project" value="TreeGrafter"/>
</dbReference>
<dbReference type="Gene3D" id="3.60.10.10">
    <property type="entry name" value="Endonuclease/exonuclease/phosphatase"/>
    <property type="match status" value="1"/>
</dbReference>
<name>S8CH98_9LAMI</name>
<dbReference type="GO" id="GO:0004439">
    <property type="term" value="F:phosphatidylinositol-4,5-bisphosphate 5-phosphatase activity"/>
    <property type="evidence" value="ECO:0007669"/>
    <property type="project" value="TreeGrafter"/>
</dbReference>
<evidence type="ECO:0000259" key="3">
    <source>
        <dbReference type="SMART" id="SM00128"/>
    </source>
</evidence>
<keyword evidence="5" id="KW-1185">Reference proteome</keyword>
<dbReference type="InterPro" id="IPR036691">
    <property type="entry name" value="Endo/exonu/phosph_ase_sf"/>
</dbReference>
<dbReference type="AlphaFoldDB" id="S8CH98"/>
<dbReference type="EMBL" id="AUSU01005156">
    <property type="protein sequence ID" value="EPS63921.1"/>
    <property type="molecule type" value="Genomic_DNA"/>
</dbReference>
<dbReference type="PANTHER" id="PTHR45666">
    <property type="entry name" value="TYPE IV INOSITOL POLYPHOSPHATE 5-PHOSPHATASE 9"/>
    <property type="match status" value="1"/>
</dbReference>
<accession>S8CH98</accession>
<dbReference type="InterPro" id="IPR045849">
    <property type="entry name" value="IP5P_plant"/>
</dbReference>
<dbReference type="Proteomes" id="UP000015453">
    <property type="component" value="Unassembled WGS sequence"/>
</dbReference>
<evidence type="ECO:0000313" key="5">
    <source>
        <dbReference type="Proteomes" id="UP000015453"/>
    </source>
</evidence>
<dbReference type="Pfam" id="PF22669">
    <property type="entry name" value="Exo_endo_phos2"/>
    <property type="match status" value="2"/>
</dbReference>
<reference evidence="4 5" key="1">
    <citation type="journal article" date="2013" name="BMC Genomics">
        <title>The miniature genome of a carnivorous plant Genlisea aurea contains a low number of genes and short non-coding sequences.</title>
        <authorList>
            <person name="Leushkin E.V."/>
            <person name="Sutormin R.A."/>
            <person name="Nabieva E.R."/>
            <person name="Penin A.A."/>
            <person name="Kondrashov A.S."/>
            <person name="Logacheva M.D."/>
        </authorList>
    </citation>
    <scope>NUCLEOTIDE SEQUENCE [LARGE SCALE GENOMIC DNA]</scope>
</reference>
<feature type="domain" description="Inositol polyphosphate-related phosphatase" evidence="3">
    <location>
        <begin position="4"/>
        <end position="411"/>
    </location>
</feature>
<comment type="caution">
    <text evidence="4">The sequence shown here is derived from an EMBL/GenBank/DDBJ whole genome shotgun (WGS) entry which is preliminary data.</text>
</comment>
<dbReference type="GO" id="GO:0004445">
    <property type="term" value="F:inositol-polyphosphate 5-phosphatase activity"/>
    <property type="evidence" value="ECO:0007669"/>
    <property type="project" value="InterPro"/>
</dbReference>
<proteinExistence type="inferred from homology"/>
<dbReference type="PANTHER" id="PTHR45666:SF21">
    <property type="entry name" value="TYPE I INOSITOL POLYPHOSPHATE 5-PHOSPHATASE 2"/>
    <property type="match status" value="1"/>
</dbReference>
<evidence type="ECO:0000256" key="1">
    <source>
        <dbReference type="ARBA" id="ARBA00010768"/>
    </source>
</evidence>
<sequence length="432" mass="49898">IHRLSLRVTIGTWNVAGRTPGEDSVQIEDWLCIQQPADMYVIGFQEVVPLNAGNVLGAENRHPISRWEAIIRTTLNRSSSMEEKESSASDILFREDGNAVLANRICRKNTSRPSQVQRVLRCSSARTHTSEDPHFINLPRVRSSSARLGSSREIQPRDRADKLMRMSKNQENKHESDVDLASSRPRYVRIVSKQMVGLYVSVWVKRRLRRHINNLKVSPVGVGLMGYMGNKGSVSISMSLFQTRLCFVCSHLRSGENNFAEKRRNSDVEEIIRRTHFSSVFHIDQPQTIPCHDQIFWFGDLNYRINMPDAEIRKLVHERQWDKLLDSDQLLNELRNGSVFHGWREGKINFAPTYKYQMNSDEYVERSPAWCDRILWLGRGIKQMTYKRAEIQLSDHRPVSSVFLINVDILNQRKLQKALHVSLVAVHPEISM</sequence>
<organism evidence="4 5">
    <name type="scientific">Genlisea aurea</name>
    <dbReference type="NCBI Taxonomy" id="192259"/>
    <lineage>
        <taxon>Eukaryota</taxon>
        <taxon>Viridiplantae</taxon>
        <taxon>Streptophyta</taxon>
        <taxon>Embryophyta</taxon>
        <taxon>Tracheophyta</taxon>
        <taxon>Spermatophyta</taxon>
        <taxon>Magnoliopsida</taxon>
        <taxon>eudicotyledons</taxon>
        <taxon>Gunneridae</taxon>
        <taxon>Pentapetalae</taxon>
        <taxon>asterids</taxon>
        <taxon>lamiids</taxon>
        <taxon>Lamiales</taxon>
        <taxon>Lentibulariaceae</taxon>
        <taxon>Genlisea</taxon>
    </lineage>
</organism>
<dbReference type="SUPFAM" id="SSF56219">
    <property type="entry name" value="DNase I-like"/>
    <property type="match status" value="1"/>
</dbReference>
<evidence type="ECO:0000313" key="4">
    <source>
        <dbReference type="EMBL" id="EPS63921.1"/>
    </source>
</evidence>
<protein>
    <submittedName>
        <fullName evidence="4">Inositol-1,4,5-triphosphate-5-phosphatase</fullName>
    </submittedName>
</protein>
<dbReference type="GO" id="GO:0046856">
    <property type="term" value="P:phosphatidylinositol dephosphorylation"/>
    <property type="evidence" value="ECO:0007669"/>
    <property type="project" value="InterPro"/>
</dbReference>
<evidence type="ECO:0000256" key="2">
    <source>
        <dbReference type="ARBA" id="ARBA00022801"/>
    </source>
</evidence>
<feature type="non-terminal residue" evidence="4">
    <location>
        <position position="432"/>
    </location>
</feature>
<keyword evidence="2" id="KW-0378">Hydrolase</keyword>
<dbReference type="OrthoDB" id="62798at2759"/>
<gene>
    <name evidence="4" type="ORF">M569_10861</name>
</gene>
<dbReference type="InterPro" id="IPR000300">
    <property type="entry name" value="IPPc"/>
</dbReference>
<feature type="non-terminal residue" evidence="4">
    <location>
        <position position="1"/>
    </location>
</feature>